<dbReference type="VEuPathDB" id="FungiDB:MELLADRAFT_111281"/>
<organism evidence="3">
    <name type="scientific">Melampsora larici-populina (strain 98AG31 / pathotype 3-4-7)</name>
    <name type="common">Poplar leaf rust fungus</name>
    <dbReference type="NCBI Taxonomy" id="747676"/>
    <lineage>
        <taxon>Eukaryota</taxon>
        <taxon>Fungi</taxon>
        <taxon>Dikarya</taxon>
        <taxon>Basidiomycota</taxon>
        <taxon>Pucciniomycotina</taxon>
        <taxon>Pucciniomycetes</taxon>
        <taxon>Pucciniales</taxon>
        <taxon>Melampsoraceae</taxon>
        <taxon>Melampsora</taxon>
    </lineage>
</organism>
<evidence type="ECO:0000313" key="2">
    <source>
        <dbReference type="EMBL" id="EGG01107.1"/>
    </source>
</evidence>
<proteinExistence type="predicted"/>
<reference evidence="3" key="1">
    <citation type="journal article" date="2011" name="Proc. Natl. Acad. Sci. U.S.A.">
        <title>Obligate biotrophy features unraveled by the genomic analysis of rust fungi.</title>
        <authorList>
            <person name="Duplessis S."/>
            <person name="Cuomo C.A."/>
            <person name="Lin Y.-C."/>
            <person name="Aerts A."/>
            <person name="Tisserant E."/>
            <person name="Veneault-Fourrey C."/>
            <person name="Joly D.L."/>
            <person name="Hacquard S."/>
            <person name="Amselem J."/>
            <person name="Cantarel B.L."/>
            <person name="Chiu R."/>
            <person name="Coutinho P.M."/>
            <person name="Feau N."/>
            <person name="Field M."/>
            <person name="Frey P."/>
            <person name="Gelhaye E."/>
            <person name="Goldberg J."/>
            <person name="Grabherr M.G."/>
            <person name="Kodira C.D."/>
            <person name="Kohler A."/>
            <person name="Kuees U."/>
            <person name="Lindquist E.A."/>
            <person name="Lucas S.M."/>
            <person name="Mago R."/>
            <person name="Mauceli E."/>
            <person name="Morin E."/>
            <person name="Murat C."/>
            <person name="Pangilinan J.L."/>
            <person name="Park R."/>
            <person name="Pearson M."/>
            <person name="Quesneville H."/>
            <person name="Rouhier N."/>
            <person name="Sakthikumar S."/>
            <person name="Salamov A.A."/>
            <person name="Schmutz J."/>
            <person name="Selles B."/>
            <person name="Shapiro H."/>
            <person name="Tanguay P."/>
            <person name="Tuskan G.A."/>
            <person name="Henrissat B."/>
            <person name="Van de Peer Y."/>
            <person name="Rouze P."/>
            <person name="Ellis J.G."/>
            <person name="Dodds P.N."/>
            <person name="Schein J.E."/>
            <person name="Zhong S."/>
            <person name="Hamelin R.C."/>
            <person name="Grigoriev I.V."/>
            <person name="Szabo L.J."/>
            <person name="Martin F."/>
        </authorList>
    </citation>
    <scope>NUCLEOTIDE SEQUENCE [LARGE SCALE GENOMIC DNA]</scope>
    <source>
        <strain evidence="3">98AG31 / pathotype 3-4-7</strain>
    </source>
</reference>
<dbReference type="GeneID" id="18924333"/>
<name>F4S2M0_MELLP</name>
<dbReference type="AlphaFoldDB" id="F4S2M0"/>
<dbReference type="EMBL" id="GL883141">
    <property type="protein sequence ID" value="EGG01107.1"/>
    <property type="molecule type" value="Genomic_DNA"/>
</dbReference>
<gene>
    <name evidence="2" type="ORF">MELLADRAFT_111281</name>
</gene>
<sequence length="120" mass="12833">MHTEHSIASQRMLNGANFIYSPSYPKSEVGGNRCATPAESSGSNFTSTNAFDTHSNIQASGDQTHQNHLADAQPISNKRNSILQKVVQGARWSKGAVARPVSIQAGTATPQPLHGMKLYA</sequence>
<accession>F4S2M0</accession>
<protein>
    <submittedName>
        <fullName evidence="2">Uncharacterized protein</fullName>
    </submittedName>
</protein>
<evidence type="ECO:0000313" key="3">
    <source>
        <dbReference type="Proteomes" id="UP000001072"/>
    </source>
</evidence>
<dbReference type="Proteomes" id="UP000001072">
    <property type="component" value="Unassembled WGS sequence"/>
</dbReference>
<keyword evidence="3" id="KW-1185">Reference proteome</keyword>
<dbReference type="InParanoid" id="F4S2M0"/>
<feature type="compositionally biased region" description="Polar residues" evidence="1">
    <location>
        <begin position="38"/>
        <end position="67"/>
    </location>
</feature>
<evidence type="ECO:0000256" key="1">
    <source>
        <dbReference type="SAM" id="MobiDB-lite"/>
    </source>
</evidence>
<dbReference type="HOGENOM" id="CLU_2050154_0_0_1"/>
<dbReference type="RefSeq" id="XP_007415707.1">
    <property type="nucleotide sequence ID" value="XM_007415645.1"/>
</dbReference>
<dbReference type="KEGG" id="mlr:MELLADRAFT_111281"/>
<feature type="region of interest" description="Disordered" evidence="1">
    <location>
        <begin position="28"/>
        <end position="76"/>
    </location>
</feature>